<feature type="compositionally biased region" description="Basic and acidic residues" evidence="1">
    <location>
        <begin position="149"/>
        <end position="159"/>
    </location>
</feature>
<feature type="compositionally biased region" description="Polar residues" evidence="1">
    <location>
        <begin position="409"/>
        <end position="420"/>
    </location>
</feature>
<evidence type="ECO:0000256" key="2">
    <source>
        <dbReference type="SAM" id="SignalP"/>
    </source>
</evidence>
<feature type="signal peptide" evidence="2">
    <location>
        <begin position="1"/>
        <end position="16"/>
    </location>
</feature>
<evidence type="ECO:0000313" key="4">
    <source>
        <dbReference type="Proteomes" id="UP000266841"/>
    </source>
</evidence>
<dbReference type="Proteomes" id="UP000266841">
    <property type="component" value="Unassembled WGS sequence"/>
</dbReference>
<proteinExistence type="predicted"/>
<name>K0SWS4_THAOC</name>
<feature type="region of interest" description="Disordered" evidence="1">
    <location>
        <begin position="270"/>
        <end position="423"/>
    </location>
</feature>
<feature type="region of interest" description="Disordered" evidence="1">
    <location>
        <begin position="106"/>
        <end position="253"/>
    </location>
</feature>
<accession>K0SWS4</accession>
<reference evidence="3 4" key="1">
    <citation type="journal article" date="2012" name="Genome Biol.">
        <title>Genome and low-iron response of an oceanic diatom adapted to chronic iron limitation.</title>
        <authorList>
            <person name="Lommer M."/>
            <person name="Specht M."/>
            <person name="Roy A.S."/>
            <person name="Kraemer L."/>
            <person name="Andreson R."/>
            <person name="Gutowska M.A."/>
            <person name="Wolf J."/>
            <person name="Bergner S.V."/>
            <person name="Schilhabel M.B."/>
            <person name="Klostermeier U.C."/>
            <person name="Beiko R.G."/>
            <person name="Rosenstiel P."/>
            <person name="Hippler M."/>
            <person name="Laroche J."/>
        </authorList>
    </citation>
    <scope>NUCLEOTIDE SEQUENCE [LARGE SCALE GENOMIC DNA]</scope>
    <source>
        <strain evidence="3 4">CCMP1005</strain>
    </source>
</reference>
<organism evidence="3 4">
    <name type="scientific">Thalassiosira oceanica</name>
    <name type="common">Marine diatom</name>
    <dbReference type="NCBI Taxonomy" id="159749"/>
    <lineage>
        <taxon>Eukaryota</taxon>
        <taxon>Sar</taxon>
        <taxon>Stramenopiles</taxon>
        <taxon>Ochrophyta</taxon>
        <taxon>Bacillariophyta</taxon>
        <taxon>Coscinodiscophyceae</taxon>
        <taxon>Thalassiosirophycidae</taxon>
        <taxon>Thalassiosirales</taxon>
        <taxon>Thalassiosiraceae</taxon>
        <taxon>Thalassiosira</taxon>
    </lineage>
</organism>
<feature type="compositionally biased region" description="Basic and acidic residues" evidence="1">
    <location>
        <begin position="348"/>
        <end position="358"/>
    </location>
</feature>
<keyword evidence="4" id="KW-1185">Reference proteome</keyword>
<dbReference type="AlphaFoldDB" id="K0SWS4"/>
<dbReference type="EMBL" id="AGNL01010108">
    <property type="protein sequence ID" value="EJK69414.1"/>
    <property type="molecule type" value="Genomic_DNA"/>
</dbReference>
<comment type="caution">
    <text evidence="3">The sequence shown here is derived from an EMBL/GenBank/DDBJ whole genome shotgun (WGS) entry which is preliminary data.</text>
</comment>
<evidence type="ECO:0000256" key="1">
    <source>
        <dbReference type="SAM" id="MobiDB-lite"/>
    </source>
</evidence>
<feature type="compositionally biased region" description="Low complexity" evidence="1">
    <location>
        <begin position="484"/>
        <end position="496"/>
    </location>
</feature>
<feature type="region of interest" description="Disordered" evidence="1">
    <location>
        <begin position="471"/>
        <end position="532"/>
    </location>
</feature>
<keyword evidence="2" id="KW-0732">Signal</keyword>
<protein>
    <submittedName>
        <fullName evidence="3">Uncharacterized protein</fullName>
    </submittedName>
</protein>
<feature type="compositionally biased region" description="Basic and acidic residues" evidence="1">
    <location>
        <begin position="106"/>
        <end position="122"/>
    </location>
</feature>
<gene>
    <name evidence="3" type="ORF">THAOC_09334</name>
</gene>
<feature type="chain" id="PRO_5003841479" evidence="2">
    <location>
        <begin position="17"/>
        <end position="532"/>
    </location>
</feature>
<feature type="compositionally biased region" description="Basic and acidic residues" evidence="1">
    <location>
        <begin position="193"/>
        <end position="218"/>
    </location>
</feature>
<evidence type="ECO:0000313" key="3">
    <source>
        <dbReference type="EMBL" id="EJK69414.1"/>
    </source>
</evidence>
<sequence length="532" mass="56577">MTTPPPALLWLSRALAAVCRLPWRTRDDSNFESGCTAATAAQQAGRRTSTAGSSGSDAEWIGYGIRMSFDAEEFVQDLMDVAGPPPSPPTYDATASLRASVREDFSLRRDARTDPGRPRGESSRVFLSVFALGPPLAGRRRSGAGSGTPRRDLESEGRGRRPGGGGTMGAPPVLPGRTAGQHGRGFIGPRATARPDRIESVGGDDLRRDRPRSSEDQRGGSGVYHPTSIKRGVARGGLVRRPAPVSKSAGLPARWKALLELYKSALEASSIKTGVFRPSAAEGRGTVRKKRRGDDSPGTQGRAAPAGGLRERTIPRTPDLPSNSGGMRWRESGEGSNEPPSPPPVVRAKKEKDGRESRSVTAWGRVRSRRRALPGRRDGDDGEESPPRQQPPTSSRLPPGAMGGATAEAQPSSPSANGASQGFVGYCSSRAFSRDATVPGVKRAKARTEPTLHTLPDNWVEFLAARCAASAGMTSPGERKRDSSSTAPADSSSTAPEEGRQRGMEAANRKSPWRYGLGFGKTKTSRPEFEEI</sequence>